<evidence type="ECO:0000259" key="3">
    <source>
        <dbReference type="Pfam" id="PF12830"/>
    </source>
</evidence>
<keyword evidence="1" id="KW-0131">Cell cycle</keyword>
<dbReference type="PANTHER" id="PTHR21704:SF18">
    <property type="entry name" value="NIPPED-B-LIKE PROTEIN"/>
    <property type="match status" value="1"/>
</dbReference>
<dbReference type="KEGG" id="ccp:CHC_T00006948001"/>
<protein>
    <recommendedName>
        <fullName evidence="1">Sister chromatid cohesion protein</fullName>
    </recommendedName>
</protein>
<dbReference type="OrthoDB" id="9287at2763"/>
<dbReference type="GO" id="GO:0061775">
    <property type="term" value="F:cohesin loader activity"/>
    <property type="evidence" value="ECO:0007669"/>
    <property type="project" value="InterPro"/>
</dbReference>
<feature type="domain" description="Sister chromatid cohesion C-terminal" evidence="3">
    <location>
        <begin position="413"/>
        <end position="567"/>
    </location>
</feature>
<dbReference type="GO" id="GO:0010468">
    <property type="term" value="P:regulation of gene expression"/>
    <property type="evidence" value="ECO:0007669"/>
    <property type="project" value="InterPro"/>
</dbReference>
<dbReference type="InterPro" id="IPR016024">
    <property type="entry name" value="ARM-type_fold"/>
</dbReference>
<comment type="similarity">
    <text evidence="1">Belongs to the SCC2/Nipped-B family.</text>
</comment>
<evidence type="ECO:0000256" key="2">
    <source>
        <dbReference type="SAM" id="MobiDB-lite"/>
    </source>
</evidence>
<feature type="compositionally biased region" description="Basic and acidic residues" evidence="2">
    <location>
        <begin position="848"/>
        <end position="860"/>
    </location>
</feature>
<evidence type="ECO:0000256" key="1">
    <source>
        <dbReference type="RuleBase" id="RU364107"/>
    </source>
</evidence>
<evidence type="ECO:0000313" key="5">
    <source>
        <dbReference type="Proteomes" id="UP000012073"/>
    </source>
</evidence>
<dbReference type="GO" id="GO:1990414">
    <property type="term" value="P:replication-born double-strand break repair via sister chromatid exchange"/>
    <property type="evidence" value="ECO:0007669"/>
    <property type="project" value="TreeGrafter"/>
</dbReference>
<dbReference type="PANTHER" id="PTHR21704">
    <property type="entry name" value="NIPPED-B-LIKE PROTEIN DELANGIN SCC2-RELATED"/>
    <property type="match status" value="1"/>
</dbReference>
<dbReference type="GO" id="GO:0071169">
    <property type="term" value="P:establishment of protein localization to chromatin"/>
    <property type="evidence" value="ECO:0007669"/>
    <property type="project" value="TreeGrafter"/>
</dbReference>
<dbReference type="STRING" id="2769.R7QQJ9"/>
<dbReference type="GO" id="GO:0140588">
    <property type="term" value="P:chromatin looping"/>
    <property type="evidence" value="ECO:0007669"/>
    <property type="project" value="InterPro"/>
</dbReference>
<dbReference type="Gramene" id="CDF39998">
    <property type="protein sequence ID" value="CDF39998"/>
    <property type="gene ID" value="CHC_T00006948001"/>
</dbReference>
<reference evidence="5" key="1">
    <citation type="journal article" date="2013" name="Proc. Natl. Acad. Sci. U.S.A.">
        <title>Genome structure and metabolic features in the red seaweed Chondrus crispus shed light on evolution of the Archaeplastida.</title>
        <authorList>
            <person name="Collen J."/>
            <person name="Porcel B."/>
            <person name="Carre W."/>
            <person name="Ball S.G."/>
            <person name="Chaparro C."/>
            <person name="Tonon T."/>
            <person name="Barbeyron T."/>
            <person name="Michel G."/>
            <person name="Noel B."/>
            <person name="Valentin K."/>
            <person name="Elias M."/>
            <person name="Artiguenave F."/>
            <person name="Arun A."/>
            <person name="Aury J.M."/>
            <person name="Barbosa-Neto J.F."/>
            <person name="Bothwell J.H."/>
            <person name="Bouget F.Y."/>
            <person name="Brillet L."/>
            <person name="Cabello-Hurtado F."/>
            <person name="Capella-Gutierrez S."/>
            <person name="Charrier B."/>
            <person name="Cladiere L."/>
            <person name="Cock J.M."/>
            <person name="Coelho S.M."/>
            <person name="Colleoni C."/>
            <person name="Czjzek M."/>
            <person name="Da Silva C."/>
            <person name="Delage L."/>
            <person name="Denoeud F."/>
            <person name="Deschamps P."/>
            <person name="Dittami S.M."/>
            <person name="Gabaldon T."/>
            <person name="Gachon C.M."/>
            <person name="Groisillier A."/>
            <person name="Herve C."/>
            <person name="Jabbari K."/>
            <person name="Katinka M."/>
            <person name="Kloareg B."/>
            <person name="Kowalczyk N."/>
            <person name="Labadie K."/>
            <person name="Leblanc C."/>
            <person name="Lopez P.J."/>
            <person name="McLachlan D.H."/>
            <person name="Meslet-Cladiere L."/>
            <person name="Moustafa A."/>
            <person name="Nehr Z."/>
            <person name="Nyvall Collen P."/>
            <person name="Panaud O."/>
            <person name="Partensky F."/>
            <person name="Poulain J."/>
            <person name="Rensing S.A."/>
            <person name="Rousvoal S."/>
            <person name="Samson G."/>
            <person name="Symeonidi A."/>
            <person name="Weissenbach J."/>
            <person name="Zambounis A."/>
            <person name="Wincker P."/>
            <person name="Boyen C."/>
        </authorList>
    </citation>
    <scope>NUCLEOTIDE SEQUENCE [LARGE SCALE GENOMIC DNA]</scope>
    <source>
        <strain evidence="5">cv. Stackhouse</strain>
    </source>
</reference>
<dbReference type="InterPro" id="IPR033031">
    <property type="entry name" value="Scc2/Nipped-B"/>
</dbReference>
<comment type="subcellular location">
    <subcellularLocation>
        <location evidence="1">Nucleus</location>
    </subcellularLocation>
</comment>
<dbReference type="Pfam" id="PF12830">
    <property type="entry name" value="Nipped-B_C"/>
    <property type="match status" value="1"/>
</dbReference>
<dbReference type="InterPro" id="IPR024986">
    <property type="entry name" value="Nipped-B_C"/>
</dbReference>
<proteinExistence type="inferred from homology"/>
<name>R7QQJ9_CHOCR</name>
<organism evidence="4 5">
    <name type="scientific">Chondrus crispus</name>
    <name type="common">Carrageen Irish moss</name>
    <name type="synonym">Polymorpha crispa</name>
    <dbReference type="NCBI Taxonomy" id="2769"/>
    <lineage>
        <taxon>Eukaryota</taxon>
        <taxon>Rhodophyta</taxon>
        <taxon>Florideophyceae</taxon>
        <taxon>Rhodymeniophycidae</taxon>
        <taxon>Gigartinales</taxon>
        <taxon>Gigartinaceae</taxon>
        <taxon>Chondrus</taxon>
    </lineage>
</organism>
<feature type="compositionally biased region" description="Basic and acidic residues" evidence="2">
    <location>
        <begin position="338"/>
        <end position="350"/>
    </location>
</feature>
<feature type="region of interest" description="Disordered" evidence="2">
    <location>
        <begin position="338"/>
        <end position="383"/>
    </location>
</feature>
<feature type="region of interest" description="Disordered" evidence="2">
    <location>
        <begin position="810"/>
        <end position="860"/>
    </location>
</feature>
<feature type="compositionally biased region" description="Basic residues" evidence="2">
    <location>
        <begin position="814"/>
        <end position="825"/>
    </location>
</feature>
<dbReference type="Proteomes" id="UP000012073">
    <property type="component" value="Unassembled WGS sequence"/>
</dbReference>
<dbReference type="EMBL" id="HG002103">
    <property type="protein sequence ID" value="CDF39998.1"/>
    <property type="molecule type" value="Genomic_DNA"/>
</dbReference>
<evidence type="ECO:0000313" key="4">
    <source>
        <dbReference type="EMBL" id="CDF39998.1"/>
    </source>
</evidence>
<accession>R7QQJ9</accession>
<dbReference type="GO" id="GO:0090694">
    <property type="term" value="C:Scc2-Scc4 cohesin loading complex"/>
    <property type="evidence" value="ECO:0007669"/>
    <property type="project" value="TreeGrafter"/>
</dbReference>
<sequence>MARAFQGSILADHKQFVVGIVNASVHRLRDYEDILADLPQGRRPTELSESDRKQVRIVSAKKQACCSVLRAFSELDSSLLRSHCQSLAPIIKGMLDGVISHSDLGCVDCVLHILELAVGAHGDWDVEFLEELMRDVEHIVCTSPVQIVEEAAVRCLCVVTHKSASAEASESLERTTRNFMSFLNSEKDAIEESARVAITATQSTNLQEYVQLADIPRLSPLEKNSRCALVRLGLLIRFGDFAEELVSEAYDTIESICDMLCTSFPSHTLARSSVRALTHVLIRHRSLLAKGTRVLVSALENSNLSAPANGNFSSSGDGLALCVLEGFRELLRDEEERNSRSKIIKEEQKKTSTKAANRKGEKPKCAVSAEQESTAIREDVQQPQLGAEEDAEAGYLALSAQTMIARLETAVHSAARPVRQVVAHILGLLVRQGLVLPATVIPSLFCLLLDGDPSCREFSYRVISFLADRHSDMLASAALPGLRRCFESSFAVRYGRPPLVKESEVPGESLYTVERILKMAADEKSGQSLLSQAIMSMRKDKRRGVLESLIREFDPRISVRKKSSKRTKNEVFAVHRENGLFEASTLDTEVAPHAISEVDDKDDDVIPAETGEIDITISGRLCSIPTLYFFAATMASIDYTDGAGVGGSLTQGGGTAAADSKLKYAKEEVSHLVGVATRIISNSGQATLHAAGYVRRREYQNGHAASLEKRDLVLQSAARISLLLLLKKHLKVTRFMPVVDTVETDSIAQGPYGMPPFHPVGAMHQAFVDANRAGYDSAQADALFNLFSTLMREDAIDEADVTLASRVGRGARGSAKRAVTKRVRSKHGERGNSEPRRKRPGRQAAQDASRKFRVDLDESE</sequence>
<dbReference type="RefSeq" id="XP_005710292.1">
    <property type="nucleotide sequence ID" value="XM_005710235.1"/>
</dbReference>
<keyword evidence="1" id="KW-0539">Nucleus</keyword>
<gene>
    <name evidence="4" type="ORF">CHC_T00006948001</name>
</gene>
<dbReference type="GO" id="GO:0034087">
    <property type="term" value="P:establishment of mitotic sister chromatid cohesion"/>
    <property type="evidence" value="ECO:0007669"/>
    <property type="project" value="TreeGrafter"/>
</dbReference>
<feature type="compositionally biased region" description="Basic and acidic residues" evidence="2">
    <location>
        <begin position="826"/>
        <end position="835"/>
    </location>
</feature>
<keyword evidence="1" id="KW-0677">Repeat</keyword>
<dbReference type="GO" id="GO:0003682">
    <property type="term" value="F:chromatin binding"/>
    <property type="evidence" value="ECO:0007669"/>
    <property type="project" value="TreeGrafter"/>
</dbReference>
<dbReference type="GeneID" id="17318010"/>
<dbReference type="AlphaFoldDB" id="R7QQJ9"/>
<keyword evidence="5" id="KW-1185">Reference proteome</keyword>
<dbReference type="SUPFAM" id="SSF48371">
    <property type="entry name" value="ARM repeat"/>
    <property type="match status" value="1"/>
</dbReference>